<dbReference type="GeneID" id="74530103"/>
<organism evidence="1 2">
    <name type="scientific">Haloferax larsenii</name>
    <dbReference type="NCBI Taxonomy" id="302484"/>
    <lineage>
        <taxon>Archaea</taxon>
        <taxon>Methanobacteriati</taxon>
        <taxon>Methanobacteriota</taxon>
        <taxon>Stenosarchaea group</taxon>
        <taxon>Halobacteria</taxon>
        <taxon>Halobacteriales</taxon>
        <taxon>Haloferacaceae</taxon>
        <taxon>Haloferax</taxon>
    </lineage>
</organism>
<gene>
    <name evidence="1" type="ORF">KU306_14310</name>
</gene>
<reference evidence="1" key="1">
    <citation type="submission" date="2021-07" db="EMBL/GenBank/DDBJ databases">
        <title>Studies on halocins as antimicrobial molecules from haloarchaea.</title>
        <authorList>
            <person name="Kumar S."/>
            <person name="Khare S.K."/>
        </authorList>
    </citation>
    <scope>NUCLEOTIDE SEQUENCE</scope>
    <source>
        <strain evidence="1">NCIM 5678</strain>
    </source>
</reference>
<proteinExistence type="predicted"/>
<evidence type="ECO:0000313" key="1">
    <source>
        <dbReference type="EMBL" id="UVE51934.1"/>
    </source>
</evidence>
<sequence>MAACMYCGSDVLRHDPVFVDELDGDERTEVGAFCNYACLSAYIDEEGLTTGASCEWNPA</sequence>
<accession>A0ABY5RID2</accession>
<evidence type="ECO:0000313" key="2">
    <source>
        <dbReference type="Proteomes" id="UP001058330"/>
    </source>
</evidence>
<dbReference type="RefSeq" id="WP_049918784.1">
    <property type="nucleotide sequence ID" value="NZ_CP078063.1"/>
</dbReference>
<dbReference type="EMBL" id="CP078063">
    <property type="protein sequence ID" value="UVE51934.1"/>
    <property type="molecule type" value="Genomic_DNA"/>
</dbReference>
<evidence type="ECO:0008006" key="3">
    <source>
        <dbReference type="Google" id="ProtNLM"/>
    </source>
</evidence>
<keyword evidence="2" id="KW-1185">Reference proteome</keyword>
<name>A0ABY5RID2_HALLR</name>
<dbReference type="Proteomes" id="UP001058330">
    <property type="component" value="Chromosome"/>
</dbReference>
<protein>
    <recommendedName>
        <fullName evidence="3">MYM-type domain-containing protein</fullName>
    </recommendedName>
</protein>